<protein>
    <submittedName>
        <fullName evidence="2">Uncharacterized protein</fullName>
    </submittedName>
</protein>
<proteinExistence type="predicted"/>
<dbReference type="Proteomes" id="UP001054945">
    <property type="component" value="Unassembled WGS sequence"/>
</dbReference>
<comment type="caution">
    <text evidence="2">The sequence shown here is derived from an EMBL/GenBank/DDBJ whole genome shotgun (WGS) entry which is preliminary data.</text>
</comment>
<keyword evidence="3" id="KW-1185">Reference proteome</keyword>
<feature type="compositionally biased region" description="Low complexity" evidence="1">
    <location>
        <begin position="50"/>
        <end position="60"/>
    </location>
</feature>
<name>A0AAV4VAT5_CAEEX</name>
<dbReference type="AlphaFoldDB" id="A0AAV4VAT5"/>
<dbReference type="EMBL" id="BPLR01014205">
    <property type="protein sequence ID" value="GIY67138.1"/>
    <property type="molecule type" value="Genomic_DNA"/>
</dbReference>
<feature type="region of interest" description="Disordered" evidence="1">
    <location>
        <begin position="30"/>
        <end position="62"/>
    </location>
</feature>
<evidence type="ECO:0000313" key="2">
    <source>
        <dbReference type="EMBL" id="GIY67138.1"/>
    </source>
</evidence>
<accession>A0AAV4VAT5</accession>
<organism evidence="2 3">
    <name type="scientific">Caerostris extrusa</name>
    <name type="common">Bark spider</name>
    <name type="synonym">Caerostris bankana</name>
    <dbReference type="NCBI Taxonomy" id="172846"/>
    <lineage>
        <taxon>Eukaryota</taxon>
        <taxon>Metazoa</taxon>
        <taxon>Ecdysozoa</taxon>
        <taxon>Arthropoda</taxon>
        <taxon>Chelicerata</taxon>
        <taxon>Arachnida</taxon>
        <taxon>Araneae</taxon>
        <taxon>Araneomorphae</taxon>
        <taxon>Entelegynae</taxon>
        <taxon>Araneoidea</taxon>
        <taxon>Araneidae</taxon>
        <taxon>Caerostris</taxon>
    </lineage>
</organism>
<evidence type="ECO:0000256" key="1">
    <source>
        <dbReference type="SAM" id="MobiDB-lite"/>
    </source>
</evidence>
<reference evidence="2 3" key="1">
    <citation type="submission" date="2021-06" db="EMBL/GenBank/DDBJ databases">
        <title>Caerostris extrusa draft genome.</title>
        <authorList>
            <person name="Kono N."/>
            <person name="Arakawa K."/>
        </authorList>
    </citation>
    <scope>NUCLEOTIDE SEQUENCE [LARGE SCALE GENOMIC DNA]</scope>
</reference>
<gene>
    <name evidence="2" type="ORF">CEXT_13021</name>
</gene>
<sequence length="103" mass="11209">MAQRHRGAPLITIRRLTMWRTSHKRAWGLRTASLDPPHPAPFPAELHNQSVDSPSLSSQSTGKDASIFLMHTHSPKELVIRMTVLKGHPTLAGVGTADAVGTN</sequence>
<evidence type="ECO:0000313" key="3">
    <source>
        <dbReference type="Proteomes" id="UP001054945"/>
    </source>
</evidence>